<accession>A0AAW0AQM8</accession>
<feature type="non-terminal residue" evidence="2">
    <location>
        <position position="211"/>
    </location>
</feature>
<evidence type="ECO:0000313" key="2">
    <source>
        <dbReference type="EMBL" id="KAK7014377.1"/>
    </source>
</evidence>
<comment type="caution">
    <text evidence="2">The sequence shown here is derived from an EMBL/GenBank/DDBJ whole genome shotgun (WGS) entry which is preliminary data.</text>
</comment>
<feature type="transmembrane region" description="Helical" evidence="1">
    <location>
        <begin position="144"/>
        <end position="165"/>
    </location>
</feature>
<feature type="transmembrane region" description="Helical" evidence="1">
    <location>
        <begin position="114"/>
        <end position="132"/>
    </location>
</feature>
<proteinExistence type="predicted"/>
<reference evidence="2 3" key="1">
    <citation type="journal article" date="2024" name="J Genomics">
        <title>Draft genome sequencing and assembly of Favolaschia claudopus CIRM-BRFM 2984 isolated from oak limbs.</title>
        <authorList>
            <person name="Navarro D."/>
            <person name="Drula E."/>
            <person name="Chaduli D."/>
            <person name="Cazenave R."/>
            <person name="Ahrendt S."/>
            <person name="Wang J."/>
            <person name="Lipzen A."/>
            <person name="Daum C."/>
            <person name="Barry K."/>
            <person name="Grigoriev I.V."/>
            <person name="Favel A."/>
            <person name="Rosso M.N."/>
            <person name="Martin F."/>
        </authorList>
    </citation>
    <scope>NUCLEOTIDE SEQUENCE [LARGE SCALE GENOMIC DNA]</scope>
    <source>
        <strain evidence="2 3">CIRM-BRFM 2984</strain>
    </source>
</reference>
<dbReference type="Proteomes" id="UP001362999">
    <property type="component" value="Unassembled WGS sequence"/>
</dbReference>
<dbReference type="AlphaFoldDB" id="A0AAW0AQM8"/>
<evidence type="ECO:0000313" key="3">
    <source>
        <dbReference type="Proteomes" id="UP001362999"/>
    </source>
</evidence>
<evidence type="ECO:0000256" key="1">
    <source>
        <dbReference type="SAM" id="Phobius"/>
    </source>
</evidence>
<organism evidence="2 3">
    <name type="scientific">Favolaschia claudopus</name>
    <dbReference type="NCBI Taxonomy" id="2862362"/>
    <lineage>
        <taxon>Eukaryota</taxon>
        <taxon>Fungi</taxon>
        <taxon>Dikarya</taxon>
        <taxon>Basidiomycota</taxon>
        <taxon>Agaricomycotina</taxon>
        <taxon>Agaricomycetes</taxon>
        <taxon>Agaricomycetidae</taxon>
        <taxon>Agaricales</taxon>
        <taxon>Marasmiineae</taxon>
        <taxon>Mycenaceae</taxon>
        <taxon>Favolaschia</taxon>
    </lineage>
</organism>
<keyword evidence="1" id="KW-1133">Transmembrane helix</keyword>
<keyword evidence="3" id="KW-1185">Reference proteome</keyword>
<sequence>MPAELRLPRGCPCRGVFVQVSSRLTGILDDYWSSPAVTPSLPFEVSSGHDHSVSVSDSRFRFLPHRSRRKNCLVDYHYSPTHHFRLAPPPFIILPTPCGFLSPRQYPLLRCTSWMRTHLVVGWIVIGLWFRWLTVHGGCAAREWLMMAVGWFALPSTLSGILLHVVEARSAVPFIVLYALLRWLCVRGLFGRDEDVAMCWVVRCSRVIRPA</sequence>
<protein>
    <recommendedName>
        <fullName evidence="4">Transmembrane protein</fullName>
    </recommendedName>
</protein>
<evidence type="ECO:0008006" key="4">
    <source>
        <dbReference type="Google" id="ProtNLM"/>
    </source>
</evidence>
<keyword evidence="1" id="KW-0812">Transmembrane</keyword>
<dbReference type="EMBL" id="JAWWNJ010000057">
    <property type="protein sequence ID" value="KAK7014377.1"/>
    <property type="molecule type" value="Genomic_DNA"/>
</dbReference>
<gene>
    <name evidence="2" type="ORF">R3P38DRAFT_3003357</name>
</gene>
<name>A0AAW0AQM8_9AGAR</name>
<keyword evidence="1" id="KW-0472">Membrane</keyword>